<keyword evidence="3" id="KW-0804">Transcription</keyword>
<organism evidence="6 7">
    <name type="scientific">Labrys neptuniae</name>
    <dbReference type="NCBI Taxonomy" id="376174"/>
    <lineage>
        <taxon>Bacteria</taxon>
        <taxon>Pseudomonadati</taxon>
        <taxon>Pseudomonadota</taxon>
        <taxon>Alphaproteobacteria</taxon>
        <taxon>Hyphomicrobiales</taxon>
        <taxon>Xanthobacteraceae</taxon>
        <taxon>Labrys</taxon>
    </lineage>
</organism>
<dbReference type="SUPFAM" id="SSF55781">
    <property type="entry name" value="GAF domain-like"/>
    <property type="match status" value="1"/>
</dbReference>
<evidence type="ECO:0000313" key="7">
    <source>
        <dbReference type="Proteomes" id="UP001595190"/>
    </source>
</evidence>
<evidence type="ECO:0000259" key="5">
    <source>
        <dbReference type="PROSITE" id="PS51078"/>
    </source>
</evidence>
<evidence type="ECO:0000256" key="1">
    <source>
        <dbReference type="ARBA" id="ARBA00023015"/>
    </source>
</evidence>
<dbReference type="EMBL" id="JBHGPK010000048">
    <property type="protein sequence ID" value="MFC2254867.1"/>
    <property type="molecule type" value="Genomic_DNA"/>
</dbReference>
<keyword evidence="2" id="KW-0238">DNA-binding</keyword>
<dbReference type="Pfam" id="PF09339">
    <property type="entry name" value="HTH_IclR"/>
    <property type="match status" value="1"/>
</dbReference>
<dbReference type="RefSeq" id="WP_394315469.1">
    <property type="nucleotide sequence ID" value="NZ_JBHGPK010000048.1"/>
</dbReference>
<dbReference type="PANTHER" id="PTHR30136:SF7">
    <property type="entry name" value="HTH-TYPE TRANSCRIPTIONAL REGULATOR KDGR-RELATED"/>
    <property type="match status" value="1"/>
</dbReference>
<dbReference type="InterPro" id="IPR014757">
    <property type="entry name" value="Tscrpt_reg_IclR_C"/>
</dbReference>
<accession>A0ABV6ZRV4</accession>
<gene>
    <name evidence="6" type="ORF">ACETRX_35095</name>
</gene>
<protein>
    <submittedName>
        <fullName evidence="6">IclR family transcriptional regulator</fullName>
    </submittedName>
</protein>
<dbReference type="Proteomes" id="UP001595190">
    <property type="component" value="Unassembled WGS sequence"/>
</dbReference>
<keyword evidence="1" id="KW-0805">Transcription regulation</keyword>
<evidence type="ECO:0000256" key="3">
    <source>
        <dbReference type="ARBA" id="ARBA00023163"/>
    </source>
</evidence>
<dbReference type="InterPro" id="IPR029016">
    <property type="entry name" value="GAF-like_dom_sf"/>
</dbReference>
<comment type="caution">
    <text evidence="6">The sequence shown here is derived from an EMBL/GenBank/DDBJ whole genome shotgun (WGS) entry which is preliminary data.</text>
</comment>
<evidence type="ECO:0000256" key="2">
    <source>
        <dbReference type="ARBA" id="ARBA00023125"/>
    </source>
</evidence>
<dbReference type="PROSITE" id="PS51077">
    <property type="entry name" value="HTH_ICLR"/>
    <property type="match status" value="1"/>
</dbReference>
<dbReference type="InterPro" id="IPR036388">
    <property type="entry name" value="WH-like_DNA-bd_sf"/>
</dbReference>
<feature type="domain" description="IclR-ED" evidence="5">
    <location>
        <begin position="87"/>
        <end position="264"/>
    </location>
</feature>
<evidence type="ECO:0000313" key="6">
    <source>
        <dbReference type="EMBL" id="MFC2254867.1"/>
    </source>
</evidence>
<dbReference type="InterPro" id="IPR036390">
    <property type="entry name" value="WH_DNA-bd_sf"/>
</dbReference>
<dbReference type="SUPFAM" id="SSF46785">
    <property type="entry name" value="Winged helix' DNA-binding domain"/>
    <property type="match status" value="1"/>
</dbReference>
<dbReference type="Gene3D" id="3.30.450.40">
    <property type="match status" value="1"/>
</dbReference>
<evidence type="ECO:0000259" key="4">
    <source>
        <dbReference type="PROSITE" id="PS51077"/>
    </source>
</evidence>
<dbReference type="Gene3D" id="1.10.10.10">
    <property type="entry name" value="Winged helix-like DNA-binding domain superfamily/Winged helix DNA-binding domain"/>
    <property type="match status" value="1"/>
</dbReference>
<reference evidence="6 7" key="1">
    <citation type="submission" date="2024-09" db="EMBL/GenBank/DDBJ databases">
        <title>Description of Labrys sedimenti sp. nov., isolated from a diclofenac-degrading enrichment culture, and genome-based reclassification of Labrys portucalensis as a later heterotypic synonym of Labrys neptuniae.</title>
        <authorList>
            <person name="Tancsics A."/>
            <person name="Csepanyi A."/>
        </authorList>
    </citation>
    <scope>NUCLEOTIDE SEQUENCE [LARGE SCALE GENOMIC DNA]</scope>
    <source>
        <strain evidence="6 7">LMG 23412</strain>
    </source>
</reference>
<feature type="domain" description="HTH iclR-type" evidence="4">
    <location>
        <begin position="24"/>
        <end position="86"/>
    </location>
</feature>
<dbReference type="PANTHER" id="PTHR30136">
    <property type="entry name" value="HELIX-TURN-HELIX TRANSCRIPTIONAL REGULATOR, ICLR FAMILY"/>
    <property type="match status" value="1"/>
</dbReference>
<sequence length="264" mass="28942">MTKLGSSNARALKSFDNSGDRYRAPALDKGLDILELLSGEPAGLTRAEIIRAMSRSPGEVYRMLERLVARGYVGRSSEGDRYALTMKLFALAHRHPPLRRLVAPAQPLMDAFARETQQSCHLVVPEDDAAIVVAHANGPGNWEFGLRIGAPIDLVATSSGQTLLAFLDPTALKELLTRWANTKKQLAFEMLAPRFTEYQRDGYRIGPSQEVRGIEDLSVPILSRERYAVAVLSCPFVHRLDASAGTITDALTLLKIVAGKLSVF</sequence>
<dbReference type="SMART" id="SM00346">
    <property type="entry name" value="HTH_ICLR"/>
    <property type="match status" value="1"/>
</dbReference>
<name>A0ABV6ZRV4_9HYPH</name>
<dbReference type="InterPro" id="IPR050707">
    <property type="entry name" value="HTH_MetabolicPath_Reg"/>
</dbReference>
<proteinExistence type="predicted"/>
<dbReference type="InterPro" id="IPR005471">
    <property type="entry name" value="Tscrpt_reg_IclR_N"/>
</dbReference>
<dbReference type="Pfam" id="PF01614">
    <property type="entry name" value="IclR_C"/>
    <property type="match status" value="1"/>
</dbReference>
<dbReference type="PROSITE" id="PS51078">
    <property type="entry name" value="ICLR_ED"/>
    <property type="match status" value="1"/>
</dbReference>